<proteinExistence type="predicted"/>
<evidence type="ECO:0000313" key="2">
    <source>
        <dbReference type="Proteomes" id="UP001281761"/>
    </source>
</evidence>
<gene>
    <name evidence="1" type="ORF">BLNAU_7861</name>
</gene>
<protein>
    <submittedName>
        <fullName evidence="1">Uncharacterized protein</fullName>
    </submittedName>
</protein>
<accession>A0ABQ9Y0K2</accession>
<dbReference type="Proteomes" id="UP001281761">
    <property type="component" value="Unassembled WGS sequence"/>
</dbReference>
<keyword evidence="2" id="KW-1185">Reference proteome</keyword>
<evidence type="ECO:0000313" key="1">
    <source>
        <dbReference type="EMBL" id="KAK2957267.1"/>
    </source>
</evidence>
<dbReference type="EMBL" id="JARBJD010000048">
    <property type="protein sequence ID" value="KAK2957267.1"/>
    <property type="molecule type" value="Genomic_DNA"/>
</dbReference>
<organism evidence="1 2">
    <name type="scientific">Blattamonas nauphoetae</name>
    <dbReference type="NCBI Taxonomy" id="2049346"/>
    <lineage>
        <taxon>Eukaryota</taxon>
        <taxon>Metamonada</taxon>
        <taxon>Preaxostyla</taxon>
        <taxon>Oxymonadida</taxon>
        <taxon>Blattamonas</taxon>
    </lineage>
</organism>
<comment type="caution">
    <text evidence="1">The sequence shown here is derived from an EMBL/GenBank/DDBJ whole genome shotgun (WGS) entry which is preliminary data.</text>
</comment>
<name>A0ABQ9Y0K2_9EUKA</name>
<sequence>MSSLSFLFEPVQVQRKLNKQGLDLGQSVKIVHRHLRMEGFDDVYEQRQLNDKNGDWGGYVTSLSTEATAYF</sequence>
<reference evidence="1 2" key="1">
    <citation type="journal article" date="2022" name="bioRxiv">
        <title>Genomics of Preaxostyla Flagellates Illuminates Evolutionary Transitions and the Path Towards Mitochondrial Loss.</title>
        <authorList>
            <person name="Novak L.V.F."/>
            <person name="Treitli S.C."/>
            <person name="Pyrih J."/>
            <person name="Halakuc P."/>
            <person name="Pipaliya S.V."/>
            <person name="Vacek V."/>
            <person name="Brzon O."/>
            <person name="Soukal P."/>
            <person name="Eme L."/>
            <person name="Dacks J.B."/>
            <person name="Karnkowska A."/>
            <person name="Elias M."/>
            <person name="Hampl V."/>
        </authorList>
    </citation>
    <scope>NUCLEOTIDE SEQUENCE [LARGE SCALE GENOMIC DNA]</scope>
    <source>
        <strain evidence="1">NAU3</strain>
        <tissue evidence="1">Gut</tissue>
    </source>
</reference>